<comment type="caution">
    <text evidence="1">The sequence shown here is derived from an EMBL/GenBank/DDBJ whole genome shotgun (WGS) entry which is preliminary data.</text>
</comment>
<dbReference type="AlphaFoldDB" id="A0A9W7CXI0"/>
<dbReference type="EMBL" id="BSXT01001957">
    <property type="protein sequence ID" value="GMF46264.1"/>
    <property type="molecule type" value="Genomic_DNA"/>
</dbReference>
<dbReference type="Proteomes" id="UP001165121">
    <property type="component" value="Unassembled WGS sequence"/>
</dbReference>
<evidence type="ECO:0000313" key="2">
    <source>
        <dbReference type="Proteomes" id="UP001165121"/>
    </source>
</evidence>
<proteinExistence type="predicted"/>
<reference evidence="1" key="1">
    <citation type="submission" date="2023-04" db="EMBL/GenBank/DDBJ databases">
        <title>Phytophthora fragariaefolia NBRC 109709.</title>
        <authorList>
            <person name="Ichikawa N."/>
            <person name="Sato H."/>
            <person name="Tonouchi N."/>
        </authorList>
    </citation>
    <scope>NUCLEOTIDE SEQUENCE</scope>
    <source>
        <strain evidence="1">NBRC 109709</strain>
    </source>
</reference>
<accession>A0A9W7CXI0</accession>
<organism evidence="1 2">
    <name type="scientific">Phytophthora fragariaefolia</name>
    <dbReference type="NCBI Taxonomy" id="1490495"/>
    <lineage>
        <taxon>Eukaryota</taxon>
        <taxon>Sar</taxon>
        <taxon>Stramenopiles</taxon>
        <taxon>Oomycota</taxon>
        <taxon>Peronosporomycetes</taxon>
        <taxon>Peronosporales</taxon>
        <taxon>Peronosporaceae</taxon>
        <taxon>Phytophthora</taxon>
    </lineage>
</organism>
<protein>
    <submittedName>
        <fullName evidence="1">Unnamed protein product</fullName>
    </submittedName>
</protein>
<name>A0A9W7CXI0_9STRA</name>
<sequence>MISVQKPQYTKKDEDARQEIHVKFAIAFWEEHARYPNSAIYNVDETAVYFDTPPHKIWAIKGRRGSAKVKHIQKNLWQTYCRSNH</sequence>
<dbReference type="OrthoDB" id="124690at2759"/>
<evidence type="ECO:0000313" key="1">
    <source>
        <dbReference type="EMBL" id="GMF46264.1"/>
    </source>
</evidence>
<gene>
    <name evidence="1" type="ORF">Pfra01_001694200</name>
</gene>
<keyword evidence="2" id="KW-1185">Reference proteome</keyword>